<name>A0A8T3C5P5_DENNO</name>
<dbReference type="EMBL" id="JAGYWB010000003">
    <property type="protein sequence ID" value="KAI0527538.1"/>
    <property type="molecule type" value="Genomic_DNA"/>
</dbReference>
<sequence>MREQKHKNFGRMSERKPNENLQNLTNKRKFARMRERKPSEIFKTLGIKKIWTISRFMRVILAQGPC</sequence>
<evidence type="ECO:0000313" key="3">
    <source>
        <dbReference type="Proteomes" id="UP000829196"/>
    </source>
</evidence>
<dbReference type="SMR" id="A0A8T3C5P5"/>
<dbReference type="AlphaFoldDB" id="A0A8T3C5P5"/>
<dbReference type="Proteomes" id="UP000829196">
    <property type="component" value="Unassembled WGS sequence"/>
</dbReference>
<protein>
    <submittedName>
        <fullName evidence="2">Uncharacterized protein</fullName>
    </submittedName>
</protein>
<feature type="region of interest" description="Disordered" evidence="1">
    <location>
        <begin position="1"/>
        <end position="29"/>
    </location>
</feature>
<accession>A0A8T3C5P5</accession>
<evidence type="ECO:0000256" key="1">
    <source>
        <dbReference type="SAM" id="MobiDB-lite"/>
    </source>
</evidence>
<gene>
    <name evidence="2" type="ORF">KFK09_003142</name>
</gene>
<organism evidence="2 3">
    <name type="scientific">Dendrobium nobile</name>
    <name type="common">Orchid</name>
    <dbReference type="NCBI Taxonomy" id="94219"/>
    <lineage>
        <taxon>Eukaryota</taxon>
        <taxon>Viridiplantae</taxon>
        <taxon>Streptophyta</taxon>
        <taxon>Embryophyta</taxon>
        <taxon>Tracheophyta</taxon>
        <taxon>Spermatophyta</taxon>
        <taxon>Magnoliopsida</taxon>
        <taxon>Liliopsida</taxon>
        <taxon>Asparagales</taxon>
        <taxon>Orchidaceae</taxon>
        <taxon>Epidendroideae</taxon>
        <taxon>Malaxideae</taxon>
        <taxon>Dendrobiinae</taxon>
        <taxon>Dendrobium</taxon>
    </lineage>
</organism>
<proteinExistence type="predicted"/>
<keyword evidence="3" id="KW-1185">Reference proteome</keyword>
<evidence type="ECO:0000313" key="2">
    <source>
        <dbReference type="EMBL" id="KAI0527538.1"/>
    </source>
</evidence>
<reference evidence="2" key="1">
    <citation type="journal article" date="2022" name="Front. Genet.">
        <title>Chromosome-Scale Assembly of the Dendrobium nobile Genome Provides Insights Into the Molecular Mechanism of the Biosynthesis of the Medicinal Active Ingredient of Dendrobium.</title>
        <authorList>
            <person name="Xu Q."/>
            <person name="Niu S.-C."/>
            <person name="Li K.-L."/>
            <person name="Zheng P.-J."/>
            <person name="Zhang X.-J."/>
            <person name="Jia Y."/>
            <person name="Liu Y."/>
            <person name="Niu Y.-X."/>
            <person name="Yu L.-H."/>
            <person name="Chen D.-F."/>
            <person name="Zhang G.-Q."/>
        </authorList>
    </citation>
    <scope>NUCLEOTIDE SEQUENCE</scope>
    <source>
        <tissue evidence="2">Leaf</tissue>
    </source>
</reference>
<comment type="caution">
    <text evidence="2">The sequence shown here is derived from an EMBL/GenBank/DDBJ whole genome shotgun (WGS) entry which is preliminary data.</text>
</comment>